<dbReference type="InterPro" id="IPR013762">
    <property type="entry name" value="Integrase-like_cat_sf"/>
</dbReference>
<dbReference type="PROSITE" id="PS51898">
    <property type="entry name" value="TYR_RECOMBINASE"/>
    <property type="match status" value="1"/>
</dbReference>
<reference evidence="6" key="1">
    <citation type="submission" date="2022-05" db="EMBL/GenBank/DDBJ databases">
        <authorList>
            <person name="Sun H.-N."/>
        </authorList>
    </citation>
    <scope>NUCLEOTIDE SEQUENCE</scope>
    <source>
        <strain evidence="6">HB14</strain>
    </source>
</reference>
<dbReference type="GO" id="GO:0003677">
    <property type="term" value="F:DNA binding"/>
    <property type="evidence" value="ECO:0007669"/>
    <property type="project" value="UniProtKB-KW"/>
</dbReference>
<dbReference type="InterPro" id="IPR038488">
    <property type="entry name" value="Integrase_DNA-bd_sf"/>
</dbReference>
<dbReference type="InterPro" id="IPR010998">
    <property type="entry name" value="Integrase_recombinase_N"/>
</dbReference>
<dbReference type="EMBL" id="JAMFTH010000001">
    <property type="protein sequence ID" value="MCP8898976.1"/>
    <property type="molecule type" value="Genomic_DNA"/>
</dbReference>
<dbReference type="AlphaFoldDB" id="A0A9X2KSM6"/>
<dbReference type="SUPFAM" id="SSF56349">
    <property type="entry name" value="DNA breaking-rejoining enzymes"/>
    <property type="match status" value="1"/>
</dbReference>
<feature type="domain" description="Tyr recombinase" evidence="5">
    <location>
        <begin position="234"/>
        <end position="411"/>
    </location>
</feature>
<dbReference type="Gene3D" id="1.10.443.10">
    <property type="entry name" value="Intergrase catalytic core"/>
    <property type="match status" value="1"/>
</dbReference>
<reference evidence="6" key="2">
    <citation type="submission" date="2023-01" db="EMBL/GenBank/DDBJ databases">
        <title>Gilvimarinus xylanilyticus HB14 isolated from Caulerpa lentillifera aquaculture base in Hainan, China.</title>
        <authorList>
            <person name="Zhang Y.-J."/>
        </authorList>
    </citation>
    <scope>NUCLEOTIDE SEQUENCE</scope>
    <source>
        <strain evidence="6">HB14</strain>
    </source>
</reference>
<dbReference type="GO" id="GO:0015074">
    <property type="term" value="P:DNA integration"/>
    <property type="evidence" value="ECO:0007669"/>
    <property type="project" value="UniProtKB-KW"/>
</dbReference>
<organism evidence="6 7">
    <name type="scientific">Gilvimarinus xylanilyticus</name>
    <dbReference type="NCBI Taxonomy" id="2944139"/>
    <lineage>
        <taxon>Bacteria</taxon>
        <taxon>Pseudomonadati</taxon>
        <taxon>Pseudomonadota</taxon>
        <taxon>Gammaproteobacteria</taxon>
        <taxon>Cellvibrionales</taxon>
        <taxon>Cellvibrionaceae</taxon>
        <taxon>Gilvimarinus</taxon>
    </lineage>
</organism>
<keyword evidence="3" id="KW-0238">DNA-binding</keyword>
<keyword evidence="7" id="KW-1185">Reference proteome</keyword>
<dbReference type="Gene3D" id="1.10.150.130">
    <property type="match status" value="1"/>
</dbReference>
<dbReference type="Pfam" id="PF00589">
    <property type="entry name" value="Phage_integrase"/>
    <property type="match status" value="1"/>
</dbReference>
<evidence type="ECO:0000313" key="6">
    <source>
        <dbReference type="EMBL" id="MCP8898976.1"/>
    </source>
</evidence>
<gene>
    <name evidence="6" type="ORF">M6D89_06660</name>
</gene>
<dbReference type="Gene3D" id="3.30.160.390">
    <property type="entry name" value="Integrase, DNA-binding domain"/>
    <property type="match status" value="1"/>
</dbReference>
<dbReference type="CDD" id="cd00801">
    <property type="entry name" value="INT_P4_C"/>
    <property type="match status" value="1"/>
</dbReference>
<evidence type="ECO:0000256" key="3">
    <source>
        <dbReference type="ARBA" id="ARBA00023125"/>
    </source>
</evidence>
<evidence type="ECO:0000313" key="7">
    <source>
        <dbReference type="Proteomes" id="UP001139319"/>
    </source>
</evidence>
<dbReference type="InterPro" id="IPR002104">
    <property type="entry name" value="Integrase_catalytic"/>
</dbReference>
<protein>
    <submittedName>
        <fullName evidence="6">Tyrosine-type recombinase/integrase</fullName>
    </submittedName>
</protein>
<sequence length="421" mass="47973">MTKSQQPISSAQIKALRSGDKDLADTGENRGLRVHCGAGGTKSFYYRYTSPLSKKLVQLQIGHFPELSLAEARLALQDLKSQRKKGVCPAFEQKRKLALKAREERALSTSMTVKQLVDLYLTQHIEDRRVGKKVVPGARKRKGQAETRRTLYGDAVRVLGNFPAESITRRQVVNLVMDIVKRGSNVQAGNVLRELCAAYEYGIGLEKFDESFANPAFLAKNSLRQAKIKLTSNRGRRVLSDQELARFLQWLPGSVFTPTQKNVLRFTLWTACRTGEVCNARWADIDLEQGAWHLRETKTGVERYVQLPRQAIEFLKQLKLTTGEYLFPSQKTGRPIQQKTLTEQAWRLRETGRMLDIDHWSPHDLRRTVRTGLSRLGCPSEVAEAILGHSRSGIEGTYDLHGYERESRVWLQKWADRLERI</sequence>
<evidence type="ECO:0000259" key="5">
    <source>
        <dbReference type="PROSITE" id="PS51898"/>
    </source>
</evidence>
<name>A0A9X2KSM6_9GAMM</name>
<accession>A0A9X2KSM6</accession>
<evidence type="ECO:0000256" key="1">
    <source>
        <dbReference type="ARBA" id="ARBA00008857"/>
    </source>
</evidence>
<dbReference type="InterPro" id="IPR025166">
    <property type="entry name" value="Integrase_DNA_bind_dom"/>
</dbReference>
<keyword evidence="4" id="KW-0233">DNA recombination</keyword>
<dbReference type="PANTHER" id="PTHR30629">
    <property type="entry name" value="PROPHAGE INTEGRASE"/>
    <property type="match status" value="1"/>
</dbReference>
<comment type="caution">
    <text evidence="6">The sequence shown here is derived from an EMBL/GenBank/DDBJ whole genome shotgun (WGS) entry which is preliminary data.</text>
</comment>
<evidence type="ECO:0000256" key="4">
    <source>
        <dbReference type="ARBA" id="ARBA00023172"/>
    </source>
</evidence>
<evidence type="ECO:0000256" key="2">
    <source>
        <dbReference type="ARBA" id="ARBA00022908"/>
    </source>
</evidence>
<dbReference type="GO" id="GO:0006310">
    <property type="term" value="P:DNA recombination"/>
    <property type="evidence" value="ECO:0007669"/>
    <property type="project" value="UniProtKB-KW"/>
</dbReference>
<dbReference type="Proteomes" id="UP001139319">
    <property type="component" value="Unassembled WGS sequence"/>
</dbReference>
<dbReference type="RefSeq" id="WP_253967240.1">
    <property type="nucleotide sequence ID" value="NZ_JAMFTH010000001.1"/>
</dbReference>
<proteinExistence type="inferred from homology"/>
<keyword evidence="2" id="KW-0229">DNA integration</keyword>
<dbReference type="InterPro" id="IPR011010">
    <property type="entry name" value="DNA_brk_join_enz"/>
</dbReference>
<dbReference type="PANTHER" id="PTHR30629:SF2">
    <property type="entry name" value="PROPHAGE INTEGRASE INTS-RELATED"/>
    <property type="match status" value="1"/>
</dbReference>
<dbReference type="Pfam" id="PF13356">
    <property type="entry name" value="Arm-DNA-bind_3"/>
    <property type="match status" value="1"/>
</dbReference>
<dbReference type="InterPro" id="IPR050808">
    <property type="entry name" value="Phage_Integrase"/>
</dbReference>
<comment type="similarity">
    <text evidence="1">Belongs to the 'phage' integrase family.</text>
</comment>